<dbReference type="AlphaFoldDB" id="A0A0F9FHU5"/>
<organism evidence="1">
    <name type="scientific">marine sediment metagenome</name>
    <dbReference type="NCBI Taxonomy" id="412755"/>
    <lineage>
        <taxon>unclassified sequences</taxon>
        <taxon>metagenomes</taxon>
        <taxon>ecological metagenomes</taxon>
    </lineage>
</organism>
<reference evidence="1" key="1">
    <citation type="journal article" date="2015" name="Nature">
        <title>Complex archaea that bridge the gap between prokaryotes and eukaryotes.</title>
        <authorList>
            <person name="Spang A."/>
            <person name="Saw J.H."/>
            <person name="Jorgensen S.L."/>
            <person name="Zaremba-Niedzwiedzka K."/>
            <person name="Martijn J."/>
            <person name="Lind A.E."/>
            <person name="van Eijk R."/>
            <person name="Schleper C."/>
            <person name="Guy L."/>
            <person name="Ettema T.J."/>
        </authorList>
    </citation>
    <scope>NUCLEOTIDE SEQUENCE</scope>
</reference>
<dbReference type="EMBL" id="LAZR01021295">
    <property type="protein sequence ID" value="KKL85818.1"/>
    <property type="molecule type" value="Genomic_DNA"/>
</dbReference>
<protein>
    <submittedName>
        <fullName evidence="1">Uncharacterized protein</fullName>
    </submittedName>
</protein>
<dbReference type="InterPro" id="IPR038601">
    <property type="entry name" value="MttB-like_sf"/>
</dbReference>
<accession>A0A0F9FHU5</accession>
<name>A0A0F9FHU5_9ZZZZ</name>
<evidence type="ECO:0000313" key="1">
    <source>
        <dbReference type="EMBL" id="KKL85818.1"/>
    </source>
</evidence>
<sequence length="74" mass="8688">RHTADHCRSERWAPRYFGPNIPESMGTKPDKDLFERIDDDLREILASHHPQPLPEAVLREIRAIQENFETSHRG</sequence>
<dbReference type="Gene3D" id="3.20.20.480">
    <property type="entry name" value="Trimethylamine methyltransferase-like"/>
    <property type="match status" value="1"/>
</dbReference>
<feature type="non-terminal residue" evidence="1">
    <location>
        <position position="1"/>
    </location>
</feature>
<gene>
    <name evidence="1" type="ORF">LCGC14_1950900</name>
</gene>
<comment type="caution">
    <text evidence="1">The sequence shown here is derived from an EMBL/GenBank/DDBJ whole genome shotgun (WGS) entry which is preliminary data.</text>
</comment>
<proteinExistence type="predicted"/>